<dbReference type="EMBL" id="CZPZ01000012">
    <property type="protein sequence ID" value="CUS35550.1"/>
    <property type="molecule type" value="Genomic_DNA"/>
</dbReference>
<dbReference type="AlphaFoldDB" id="A0A0S4LF87"/>
<dbReference type="InterPro" id="IPR023485">
    <property type="entry name" value="Ptyr_pPase"/>
</dbReference>
<protein>
    <submittedName>
        <fullName evidence="2">Putative Low molecular weight protein-tyrosine-phosphatase</fullName>
        <ecNumber evidence="2">3.1.3.48</ecNumber>
    </submittedName>
</protein>
<evidence type="ECO:0000313" key="2">
    <source>
        <dbReference type="EMBL" id="CUS35550.1"/>
    </source>
</evidence>
<reference evidence="3" key="1">
    <citation type="submission" date="2015-10" db="EMBL/GenBank/DDBJ databases">
        <authorList>
            <person name="Luecker S."/>
            <person name="Luecker S."/>
        </authorList>
    </citation>
    <scope>NUCLEOTIDE SEQUENCE [LARGE SCALE GENOMIC DNA]</scope>
</reference>
<dbReference type="InterPro" id="IPR036196">
    <property type="entry name" value="Ptyr_pPase_sf"/>
</dbReference>
<dbReference type="SUPFAM" id="SSF52788">
    <property type="entry name" value="Phosphotyrosine protein phosphatases I"/>
    <property type="match status" value="1"/>
</dbReference>
<dbReference type="SMART" id="SM00226">
    <property type="entry name" value="LMWPc"/>
    <property type="match status" value="1"/>
</dbReference>
<organism evidence="2 3">
    <name type="scientific">Candidatus Nitrospira nitrificans</name>
    <dbReference type="NCBI Taxonomy" id="1742973"/>
    <lineage>
        <taxon>Bacteria</taxon>
        <taxon>Pseudomonadati</taxon>
        <taxon>Nitrospirota</taxon>
        <taxon>Nitrospiria</taxon>
        <taxon>Nitrospirales</taxon>
        <taxon>Nitrospiraceae</taxon>
        <taxon>Nitrospira</taxon>
    </lineage>
</organism>
<evidence type="ECO:0000313" key="3">
    <source>
        <dbReference type="Proteomes" id="UP000198736"/>
    </source>
</evidence>
<feature type="domain" description="Phosphotyrosine protein phosphatase I" evidence="1">
    <location>
        <begin position="3"/>
        <end position="152"/>
    </location>
</feature>
<dbReference type="GO" id="GO:0004725">
    <property type="term" value="F:protein tyrosine phosphatase activity"/>
    <property type="evidence" value="ECO:0007669"/>
    <property type="project" value="UniProtKB-EC"/>
</dbReference>
<dbReference type="OrthoDB" id="9791751at2"/>
<accession>A0A0S4LF87</accession>
<dbReference type="RefSeq" id="WP_090896984.1">
    <property type="nucleotide sequence ID" value="NZ_CZPZ01000012.1"/>
</dbReference>
<dbReference type="EC" id="3.1.3.48" evidence="2"/>
<dbReference type="Pfam" id="PF01451">
    <property type="entry name" value="LMWPc"/>
    <property type="match status" value="1"/>
</dbReference>
<dbReference type="Gene3D" id="3.40.50.2300">
    <property type="match status" value="1"/>
</dbReference>
<sequence>MMQSILFVCTGNVFRSVAAEYAVRAQSGPQSCYRVESAGIKASPQSVPLVVRHPLIQKGIDPSAHIPQALTKELIDRVDLIIAMSLNHREFIQRQFGLTAPLFNEVSFGEETPILDLHEALPDWERDLVQARDYVEAVIDYIWKSVPALMAQLPQFPGRRDPVKP</sequence>
<gene>
    <name evidence="2" type="ORF">COMA2_20325</name>
</gene>
<dbReference type="STRING" id="1742973.COMA2_20325"/>
<name>A0A0S4LF87_9BACT</name>
<keyword evidence="3" id="KW-1185">Reference proteome</keyword>
<proteinExistence type="predicted"/>
<keyword evidence="2" id="KW-0378">Hydrolase</keyword>
<dbReference type="Proteomes" id="UP000198736">
    <property type="component" value="Unassembled WGS sequence"/>
</dbReference>
<evidence type="ECO:0000259" key="1">
    <source>
        <dbReference type="SMART" id="SM00226"/>
    </source>
</evidence>